<dbReference type="Proteomes" id="UP001139485">
    <property type="component" value="Unassembled WGS sequence"/>
</dbReference>
<name>A0A9X2D995_9ACTN</name>
<dbReference type="AlphaFoldDB" id="A0A9X2D995"/>
<evidence type="ECO:0000313" key="5">
    <source>
        <dbReference type="EMBL" id="MCM0621394.1"/>
    </source>
</evidence>
<comment type="caution">
    <text evidence="5">The sequence shown here is derived from an EMBL/GenBank/DDBJ whole genome shotgun (WGS) entry which is preliminary data.</text>
</comment>
<dbReference type="GO" id="GO:0004053">
    <property type="term" value="F:arginase activity"/>
    <property type="evidence" value="ECO:0007669"/>
    <property type="project" value="TreeGrafter"/>
</dbReference>
<keyword evidence="3" id="KW-0464">Manganese</keyword>
<dbReference type="CDD" id="cd09999">
    <property type="entry name" value="Arginase-like_1"/>
    <property type="match status" value="1"/>
</dbReference>
<sequence length="294" mass="30768">MSDPEQTLRLLWPQWQGASLPVVAELLPEVPIEAARTGYAVGTAVLQAVLPSHPGTTARVPVEPTVPDEVTVVDGVESKDVVLRQLSAGLATIGEHDPARILTLGGECSVSVAPFASLAARYGDDLALVWIDAHPDVGLPGSENAGHHAMAVSLLTGHGDPDLLAALPGRLDPSRVALAGLHSWDEGDIGNVSAWGITSFSPQDLRDGAGELVAWLRSTGCSRVAVHLDVDVVDSDEVVLGLGMEPGGMRIDEVRALLAALDDAADVVGLTVAEFIPRQVLFLQRLLDGAPLTR</sequence>
<dbReference type="SUPFAM" id="SSF52768">
    <property type="entry name" value="Arginase/deacetylase"/>
    <property type="match status" value="1"/>
</dbReference>
<proteinExistence type="inferred from homology"/>
<dbReference type="GO" id="GO:0030145">
    <property type="term" value="F:manganese ion binding"/>
    <property type="evidence" value="ECO:0007669"/>
    <property type="project" value="TreeGrafter"/>
</dbReference>
<dbReference type="Pfam" id="PF00491">
    <property type="entry name" value="Arginase"/>
    <property type="match status" value="1"/>
</dbReference>
<organism evidence="5 6">
    <name type="scientific">Nocardioides bruguierae</name>
    <dbReference type="NCBI Taxonomy" id="2945102"/>
    <lineage>
        <taxon>Bacteria</taxon>
        <taxon>Bacillati</taxon>
        <taxon>Actinomycetota</taxon>
        <taxon>Actinomycetes</taxon>
        <taxon>Propionibacteriales</taxon>
        <taxon>Nocardioidaceae</taxon>
        <taxon>Nocardioides</taxon>
    </lineage>
</organism>
<evidence type="ECO:0000313" key="6">
    <source>
        <dbReference type="Proteomes" id="UP001139485"/>
    </source>
</evidence>
<evidence type="ECO:0000256" key="1">
    <source>
        <dbReference type="ARBA" id="ARBA00022723"/>
    </source>
</evidence>
<dbReference type="InterPro" id="IPR006035">
    <property type="entry name" value="Ureohydrolase"/>
</dbReference>
<reference evidence="5" key="1">
    <citation type="submission" date="2022-05" db="EMBL/GenBank/DDBJ databases">
        <authorList>
            <person name="Tuo L."/>
        </authorList>
    </citation>
    <scope>NUCLEOTIDE SEQUENCE</scope>
    <source>
        <strain evidence="5">BSK12Z-4</strain>
    </source>
</reference>
<comment type="similarity">
    <text evidence="4">Belongs to the arginase family.</text>
</comment>
<dbReference type="Gene3D" id="3.40.800.10">
    <property type="entry name" value="Ureohydrolase domain"/>
    <property type="match status" value="1"/>
</dbReference>
<keyword evidence="1" id="KW-0479">Metal-binding</keyword>
<protein>
    <submittedName>
        <fullName evidence="5">Arginase family protein</fullName>
    </submittedName>
</protein>
<evidence type="ECO:0000256" key="4">
    <source>
        <dbReference type="PROSITE-ProRule" id="PRU00742"/>
    </source>
</evidence>
<keyword evidence="2" id="KW-0378">Hydrolase</keyword>
<dbReference type="PANTHER" id="PTHR43782">
    <property type="entry name" value="ARGINASE"/>
    <property type="match status" value="1"/>
</dbReference>
<dbReference type="RefSeq" id="WP_250827825.1">
    <property type="nucleotide sequence ID" value="NZ_JAMOIL010000017.1"/>
</dbReference>
<evidence type="ECO:0000256" key="3">
    <source>
        <dbReference type="ARBA" id="ARBA00023211"/>
    </source>
</evidence>
<accession>A0A9X2D995</accession>
<evidence type="ECO:0000256" key="2">
    <source>
        <dbReference type="ARBA" id="ARBA00022801"/>
    </source>
</evidence>
<keyword evidence="6" id="KW-1185">Reference proteome</keyword>
<dbReference type="PANTHER" id="PTHR43782:SF3">
    <property type="entry name" value="ARGINASE"/>
    <property type="match status" value="1"/>
</dbReference>
<dbReference type="GO" id="GO:0005829">
    <property type="term" value="C:cytosol"/>
    <property type="evidence" value="ECO:0007669"/>
    <property type="project" value="TreeGrafter"/>
</dbReference>
<dbReference type="InterPro" id="IPR023696">
    <property type="entry name" value="Ureohydrolase_dom_sf"/>
</dbReference>
<dbReference type="PROSITE" id="PS51409">
    <property type="entry name" value="ARGINASE_2"/>
    <property type="match status" value="1"/>
</dbReference>
<dbReference type="EMBL" id="JAMOIL010000017">
    <property type="protein sequence ID" value="MCM0621394.1"/>
    <property type="molecule type" value="Genomic_DNA"/>
</dbReference>
<gene>
    <name evidence="5" type="ORF">M8330_13950</name>
</gene>